<sequence>MMVGFPQLLIDMLEVKVVRMWGVLVMVLVVAVGLCDGEREVCVVGSGMGGASVAYFLREYAVEPVQISIFEEGGKVGGRMAVVELEGDTFEAGGSVIHPKNLHAVRFAELLGLNRTSDDDEESFGIWDGTRFVFQTARAGDSAFSKTITQIMNTVSVLWRYGISLWRMQNYVNGMLDKFLKLYGKDRPAFDSVEEMLKSVDLYNDTQYTLEELLLNAGLSRLLIDELITITMRINYGQNVSISGLAGGVSLAGAQGGLWAVVGGNWQLADGLIRHTNASLSLNHKVLSVTAVGDRYMLGSEGGTTTCDAVVIATSLDESKIIFTPSVKILERQMQHTYTTFVRGLLNSDYFGSTNEDIPELVATMEDPAIPFSSISVLKEYNTTDKAYKVFSRAPLSDELLGRLFSTYRSTIRIDWAAYPHYTAPEKFSPYVLDGNHLYYINTFESAASAIETAAVSAQNVARLLLSRLSEGGLRTATPKGVSEPRSE</sequence>
<dbReference type="SUPFAM" id="SSF51905">
    <property type="entry name" value="FAD/NAD(P)-binding domain"/>
    <property type="match status" value="1"/>
</dbReference>
<evidence type="ECO:0000256" key="5">
    <source>
        <dbReference type="ARBA" id="ARBA00022827"/>
    </source>
</evidence>
<comment type="similarity">
    <text evidence="2">Belongs to the prenylcysteine oxidase family.</text>
</comment>
<dbReference type="EMBL" id="CM026424">
    <property type="protein sequence ID" value="KAG0578325.1"/>
    <property type="molecule type" value="Genomic_DNA"/>
</dbReference>
<gene>
    <name evidence="9" type="ORF">KC19_4G014400</name>
</gene>
<feature type="domain" description="Prenylcysteine lyase" evidence="8">
    <location>
        <begin position="144"/>
        <end position="471"/>
    </location>
</feature>
<dbReference type="PANTHER" id="PTHR15944:SF0">
    <property type="entry name" value="PRENYLCYSTEINE LYASE DOMAIN-CONTAINING PROTEIN"/>
    <property type="match status" value="1"/>
</dbReference>
<dbReference type="GO" id="GO:0030328">
    <property type="term" value="P:prenylcysteine catabolic process"/>
    <property type="evidence" value="ECO:0007669"/>
    <property type="project" value="InterPro"/>
</dbReference>
<keyword evidence="7" id="KW-0325">Glycoprotein</keyword>
<dbReference type="InterPro" id="IPR010795">
    <property type="entry name" value="Prenylcys_lyase"/>
</dbReference>
<keyword evidence="4" id="KW-0732">Signal</keyword>
<evidence type="ECO:0000256" key="2">
    <source>
        <dbReference type="ARBA" id="ARBA00009967"/>
    </source>
</evidence>
<reference evidence="9" key="1">
    <citation type="submission" date="2020-06" db="EMBL/GenBank/DDBJ databases">
        <title>WGS assembly of Ceratodon purpureus strain R40.</title>
        <authorList>
            <person name="Carey S.B."/>
            <person name="Jenkins J."/>
            <person name="Shu S."/>
            <person name="Lovell J.T."/>
            <person name="Sreedasyam A."/>
            <person name="Maumus F."/>
            <person name="Tiley G.P."/>
            <person name="Fernandez-Pozo N."/>
            <person name="Barry K."/>
            <person name="Chen C."/>
            <person name="Wang M."/>
            <person name="Lipzen A."/>
            <person name="Daum C."/>
            <person name="Saski C.A."/>
            <person name="Payton A.C."/>
            <person name="Mcbreen J.C."/>
            <person name="Conrad R.E."/>
            <person name="Kollar L.M."/>
            <person name="Olsson S."/>
            <person name="Huttunen S."/>
            <person name="Landis J.B."/>
            <person name="Wickett N.J."/>
            <person name="Johnson M.G."/>
            <person name="Rensing S.A."/>
            <person name="Grimwood J."/>
            <person name="Schmutz J."/>
            <person name="Mcdaniel S.F."/>
        </authorList>
    </citation>
    <scope>NUCLEOTIDE SEQUENCE</scope>
    <source>
        <strain evidence="9">R40</strain>
    </source>
</reference>
<dbReference type="Pfam" id="PF07156">
    <property type="entry name" value="Prenylcys_lyase"/>
    <property type="match status" value="1"/>
</dbReference>
<evidence type="ECO:0000256" key="4">
    <source>
        <dbReference type="ARBA" id="ARBA00022729"/>
    </source>
</evidence>
<accession>A0A8T0I5M5</accession>
<dbReference type="Pfam" id="PF13450">
    <property type="entry name" value="NAD_binding_8"/>
    <property type="match status" value="1"/>
</dbReference>
<evidence type="ECO:0000256" key="3">
    <source>
        <dbReference type="ARBA" id="ARBA00022630"/>
    </source>
</evidence>
<evidence type="ECO:0000313" key="9">
    <source>
        <dbReference type="EMBL" id="KAG0578325.1"/>
    </source>
</evidence>
<comment type="cofactor">
    <cofactor evidence="1">
        <name>FAD</name>
        <dbReference type="ChEBI" id="CHEBI:57692"/>
    </cofactor>
</comment>
<keyword evidence="10" id="KW-1185">Reference proteome</keyword>
<evidence type="ECO:0000259" key="8">
    <source>
        <dbReference type="Pfam" id="PF07156"/>
    </source>
</evidence>
<keyword evidence="5" id="KW-0274">FAD</keyword>
<keyword evidence="6" id="KW-0560">Oxidoreductase</keyword>
<evidence type="ECO:0000256" key="6">
    <source>
        <dbReference type="ARBA" id="ARBA00023002"/>
    </source>
</evidence>
<dbReference type="AlphaFoldDB" id="A0A8T0I5M5"/>
<dbReference type="GO" id="GO:0001735">
    <property type="term" value="F:prenylcysteine oxidase activity"/>
    <property type="evidence" value="ECO:0007669"/>
    <property type="project" value="InterPro"/>
</dbReference>
<evidence type="ECO:0000256" key="7">
    <source>
        <dbReference type="ARBA" id="ARBA00023180"/>
    </source>
</evidence>
<dbReference type="Proteomes" id="UP000822688">
    <property type="component" value="Chromosome 4"/>
</dbReference>
<dbReference type="PANTHER" id="PTHR15944">
    <property type="entry name" value="FARNESYLCYSTEINE LYASE"/>
    <property type="match status" value="1"/>
</dbReference>
<dbReference type="FunFam" id="3.50.50.60:FF:000430">
    <property type="entry name" value="Farnesylcysteine lyase"/>
    <property type="match status" value="1"/>
</dbReference>
<dbReference type="GO" id="GO:0030327">
    <property type="term" value="P:prenylated protein catabolic process"/>
    <property type="evidence" value="ECO:0007669"/>
    <property type="project" value="TreeGrafter"/>
</dbReference>
<comment type="caution">
    <text evidence="9">The sequence shown here is derived from an EMBL/GenBank/DDBJ whole genome shotgun (WGS) entry which is preliminary data.</text>
</comment>
<evidence type="ECO:0000256" key="1">
    <source>
        <dbReference type="ARBA" id="ARBA00001974"/>
    </source>
</evidence>
<proteinExistence type="inferred from homology"/>
<evidence type="ECO:0000313" key="10">
    <source>
        <dbReference type="Proteomes" id="UP000822688"/>
    </source>
</evidence>
<dbReference type="InterPro" id="IPR036188">
    <property type="entry name" value="FAD/NAD-bd_sf"/>
</dbReference>
<keyword evidence="3" id="KW-0285">Flavoprotein</keyword>
<dbReference type="Gene3D" id="3.50.50.60">
    <property type="entry name" value="FAD/NAD(P)-binding domain"/>
    <property type="match status" value="1"/>
</dbReference>
<name>A0A8T0I5M5_CERPU</name>
<protein>
    <recommendedName>
        <fullName evidence="8">Prenylcysteine lyase domain-containing protein</fullName>
    </recommendedName>
</protein>
<dbReference type="InterPro" id="IPR017046">
    <property type="entry name" value="Prenylcysteine_Oxase1"/>
</dbReference>
<organism evidence="9 10">
    <name type="scientific">Ceratodon purpureus</name>
    <name type="common">Fire moss</name>
    <name type="synonym">Dicranum purpureum</name>
    <dbReference type="NCBI Taxonomy" id="3225"/>
    <lineage>
        <taxon>Eukaryota</taxon>
        <taxon>Viridiplantae</taxon>
        <taxon>Streptophyta</taxon>
        <taxon>Embryophyta</taxon>
        <taxon>Bryophyta</taxon>
        <taxon>Bryophytina</taxon>
        <taxon>Bryopsida</taxon>
        <taxon>Dicranidae</taxon>
        <taxon>Pseudoditrichales</taxon>
        <taxon>Ditrichaceae</taxon>
        <taxon>Ceratodon</taxon>
    </lineage>
</organism>